<evidence type="ECO:0000256" key="21">
    <source>
        <dbReference type="SAM" id="SignalP"/>
    </source>
</evidence>
<dbReference type="Pfam" id="PF13927">
    <property type="entry name" value="Ig_3"/>
    <property type="match status" value="1"/>
</dbReference>
<keyword evidence="5" id="KW-0796">Tight junction</keyword>
<keyword evidence="12 20" id="KW-1133">Transmembrane helix</keyword>
<evidence type="ECO:0000259" key="22">
    <source>
        <dbReference type="PROSITE" id="PS50835"/>
    </source>
</evidence>
<name>A0AAV6GWH5_9TELE</name>
<reference evidence="23" key="1">
    <citation type="submission" date="2020-10" db="EMBL/GenBank/DDBJ databases">
        <title>Chromosome-scale genome assembly of the Allis shad, Alosa alosa.</title>
        <authorList>
            <person name="Margot Z."/>
            <person name="Christophe K."/>
            <person name="Cabau C."/>
            <person name="Louis A."/>
            <person name="Berthelot C."/>
            <person name="Parey E."/>
            <person name="Roest Crollius H."/>
            <person name="Montfort J."/>
            <person name="Robinson-Rechavi M."/>
            <person name="Bucao C."/>
            <person name="Bouchez O."/>
            <person name="Gislard M."/>
            <person name="Lluch J."/>
            <person name="Milhes M."/>
            <person name="Lampietro C."/>
            <person name="Lopez Roques C."/>
            <person name="Donnadieu C."/>
            <person name="Braasch I."/>
            <person name="Desvignes T."/>
            <person name="Postlethwait J."/>
            <person name="Bobe J."/>
            <person name="Guiguen Y."/>
        </authorList>
    </citation>
    <scope>NUCLEOTIDE SEQUENCE</scope>
    <source>
        <strain evidence="23">M-15738</strain>
        <tissue evidence="23">Blood</tissue>
    </source>
</reference>
<organism evidence="23 24">
    <name type="scientific">Alosa alosa</name>
    <name type="common">allis shad</name>
    <dbReference type="NCBI Taxonomy" id="278164"/>
    <lineage>
        <taxon>Eukaryota</taxon>
        <taxon>Metazoa</taxon>
        <taxon>Chordata</taxon>
        <taxon>Craniata</taxon>
        <taxon>Vertebrata</taxon>
        <taxon>Euteleostomi</taxon>
        <taxon>Actinopterygii</taxon>
        <taxon>Neopterygii</taxon>
        <taxon>Teleostei</taxon>
        <taxon>Clupei</taxon>
        <taxon>Clupeiformes</taxon>
        <taxon>Clupeoidei</taxon>
        <taxon>Clupeidae</taxon>
        <taxon>Alosa</taxon>
    </lineage>
</organism>
<dbReference type="PANTHER" id="PTHR45113:SF1">
    <property type="entry name" value="JUNCTIONAL ADHESION MOLECULE A"/>
    <property type="match status" value="1"/>
</dbReference>
<dbReference type="InterPro" id="IPR007110">
    <property type="entry name" value="Ig-like_dom"/>
</dbReference>
<gene>
    <name evidence="23" type="ORF">AALO_G00090790</name>
</gene>
<comment type="caution">
    <text evidence="23">The sequence shown here is derived from an EMBL/GenBank/DDBJ whole genome shotgun (WGS) entry which is preliminary data.</text>
</comment>
<dbReference type="PANTHER" id="PTHR45113">
    <property type="entry name" value="JUNCTIONAL ADHESION MOLECULE A"/>
    <property type="match status" value="1"/>
</dbReference>
<evidence type="ECO:0000256" key="6">
    <source>
        <dbReference type="ARBA" id="ARBA00022475"/>
    </source>
</evidence>
<feature type="region of interest" description="Disordered" evidence="19">
    <location>
        <begin position="278"/>
        <end position="309"/>
    </location>
</feature>
<dbReference type="SUPFAM" id="SSF48726">
    <property type="entry name" value="Immunoglobulin"/>
    <property type="match status" value="2"/>
</dbReference>
<keyword evidence="8 20" id="KW-0812">Transmembrane</keyword>
<comment type="similarity">
    <text evidence="3">Belongs to the immunoglobulin superfamily.</text>
</comment>
<feature type="signal peptide" evidence="21">
    <location>
        <begin position="1"/>
        <end position="27"/>
    </location>
</feature>
<dbReference type="FunFam" id="2.60.40.10:FF:000342">
    <property type="entry name" value="Junctional adhesion molecule A"/>
    <property type="match status" value="1"/>
</dbReference>
<evidence type="ECO:0000256" key="20">
    <source>
        <dbReference type="SAM" id="Phobius"/>
    </source>
</evidence>
<comment type="subunit">
    <text evidence="18">Interacts with the ninth PDZ domain of MPDZ. Interacts with the first PDZ domain of PARD3. The association between PARD3 and PARD6B probably disrupts this interaction. Interacts with ITGAL (via I-domain). Interacts with CD151.</text>
</comment>
<keyword evidence="11" id="KW-0965">Cell junction</keyword>
<evidence type="ECO:0000256" key="13">
    <source>
        <dbReference type="ARBA" id="ARBA00023136"/>
    </source>
</evidence>
<dbReference type="GO" id="GO:0090559">
    <property type="term" value="P:regulation of membrane permeability"/>
    <property type="evidence" value="ECO:0007669"/>
    <property type="project" value="TreeGrafter"/>
</dbReference>
<sequence length="309" mass="33530">MFGLLFGWLTLPQVLLLVLLCATGAQAFTASTSTPTVKVEENEGADLKCTHSGDFGADARVEWKFQDVKATQTSLVIYNEQATASYVGRVVQYAGGLRFNKVTRKDTGLYICSVAGNGFSADAKVTLTVLVAPSVPVSRIPESVKLGSNVKLTCSDSQASPPPTYNWYKNNEPLPVDPSKFPNFRNMSYKLNPVTGTLVFPCVSQIDEGQYFCESTNTAGPPQRSVATKMAVYGVNTGGIVAGVIILLILLVLLIVGLWFAHRKGYLAKVKERVSGSSRRQQNSAVYRPTSDYGDDEEGEFKQKSSFVV</sequence>
<dbReference type="InterPro" id="IPR013783">
    <property type="entry name" value="Ig-like_fold"/>
</dbReference>
<keyword evidence="15" id="KW-0325">Glycoprotein</keyword>
<protein>
    <recommendedName>
        <fullName evidence="4">Junctional adhesion molecule A</fullName>
    </recommendedName>
    <alternativeName>
        <fullName evidence="17">Junctional adhesion molecule 1</fullName>
    </alternativeName>
</protein>
<keyword evidence="9 21" id="KW-0732">Signal</keyword>
<keyword evidence="6" id="KW-1003">Cell membrane</keyword>
<dbReference type="SMART" id="SM00409">
    <property type="entry name" value="IG"/>
    <property type="match status" value="2"/>
</dbReference>
<feature type="transmembrane region" description="Helical" evidence="20">
    <location>
        <begin position="240"/>
        <end position="261"/>
    </location>
</feature>
<keyword evidence="10" id="KW-0677">Repeat</keyword>
<evidence type="ECO:0000256" key="16">
    <source>
        <dbReference type="ARBA" id="ARBA00023319"/>
    </source>
</evidence>
<evidence type="ECO:0000256" key="10">
    <source>
        <dbReference type="ARBA" id="ARBA00022737"/>
    </source>
</evidence>
<dbReference type="GO" id="GO:0005923">
    <property type="term" value="C:bicellular tight junction"/>
    <property type="evidence" value="ECO:0007669"/>
    <property type="project" value="UniProtKB-SubCell"/>
</dbReference>
<dbReference type="GO" id="GO:0090557">
    <property type="term" value="P:establishment of endothelial intestinal barrier"/>
    <property type="evidence" value="ECO:0007669"/>
    <property type="project" value="TreeGrafter"/>
</dbReference>
<evidence type="ECO:0000313" key="23">
    <source>
        <dbReference type="EMBL" id="KAG5277732.1"/>
    </source>
</evidence>
<dbReference type="Pfam" id="PF07686">
    <property type="entry name" value="V-set"/>
    <property type="match status" value="1"/>
</dbReference>
<dbReference type="InterPro" id="IPR003599">
    <property type="entry name" value="Ig_sub"/>
</dbReference>
<evidence type="ECO:0000256" key="15">
    <source>
        <dbReference type="ARBA" id="ARBA00023180"/>
    </source>
</evidence>
<evidence type="ECO:0000256" key="14">
    <source>
        <dbReference type="ARBA" id="ARBA00023157"/>
    </source>
</evidence>
<evidence type="ECO:0000256" key="12">
    <source>
        <dbReference type="ARBA" id="ARBA00022989"/>
    </source>
</evidence>
<evidence type="ECO:0000256" key="8">
    <source>
        <dbReference type="ARBA" id="ARBA00022692"/>
    </source>
</evidence>
<dbReference type="AlphaFoldDB" id="A0AAV6GWH5"/>
<keyword evidence="7" id="KW-0597">Phosphoprotein</keyword>
<dbReference type="InterPro" id="IPR003598">
    <property type="entry name" value="Ig_sub2"/>
</dbReference>
<evidence type="ECO:0000256" key="18">
    <source>
        <dbReference type="ARBA" id="ARBA00046718"/>
    </source>
</evidence>
<keyword evidence="13 20" id="KW-0472">Membrane</keyword>
<accession>A0AAV6GWH5</accession>
<evidence type="ECO:0000256" key="2">
    <source>
        <dbReference type="ARBA" id="ARBA00004435"/>
    </source>
</evidence>
<evidence type="ECO:0000256" key="4">
    <source>
        <dbReference type="ARBA" id="ARBA00016608"/>
    </source>
</evidence>
<feature type="domain" description="Ig-like" evidence="22">
    <location>
        <begin position="133"/>
        <end position="227"/>
    </location>
</feature>
<evidence type="ECO:0000256" key="19">
    <source>
        <dbReference type="SAM" id="MobiDB-lite"/>
    </source>
</evidence>
<feature type="domain" description="Ig-like" evidence="22">
    <location>
        <begin position="12"/>
        <end position="128"/>
    </location>
</feature>
<evidence type="ECO:0000256" key="1">
    <source>
        <dbReference type="ARBA" id="ARBA00004251"/>
    </source>
</evidence>
<dbReference type="InterPro" id="IPR042456">
    <property type="entry name" value="F11R"/>
</dbReference>
<dbReference type="GO" id="GO:0005886">
    <property type="term" value="C:plasma membrane"/>
    <property type="evidence" value="ECO:0007669"/>
    <property type="project" value="UniProtKB-SubCell"/>
</dbReference>
<comment type="subcellular location">
    <subcellularLocation>
        <location evidence="2">Cell junction</location>
        <location evidence="2">Tight junction</location>
    </subcellularLocation>
    <subcellularLocation>
        <location evidence="1">Cell membrane</location>
        <topology evidence="1">Single-pass type I membrane protein</topology>
    </subcellularLocation>
</comment>
<dbReference type="GO" id="GO:0007155">
    <property type="term" value="P:cell adhesion"/>
    <property type="evidence" value="ECO:0007669"/>
    <property type="project" value="InterPro"/>
</dbReference>
<dbReference type="PROSITE" id="PS50835">
    <property type="entry name" value="IG_LIKE"/>
    <property type="match status" value="2"/>
</dbReference>
<keyword evidence="16" id="KW-0393">Immunoglobulin domain</keyword>
<keyword evidence="24" id="KW-1185">Reference proteome</keyword>
<dbReference type="InterPro" id="IPR013106">
    <property type="entry name" value="Ig_V-set"/>
</dbReference>
<evidence type="ECO:0000256" key="17">
    <source>
        <dbReference type="ARBA" id="ARBA00030590"/>
    </source>
</evidence>
<dbReference type="EMBL" id="JADWDJ010000007">
    <property type="protein sequence ID" value="KAG5277732.1"/>
    <property type="molecule type" value="Genomic_DNA"/>
</dbReference>
<evidence type="ECO:0000256" key="3">
    <source>
        <dbReference type="ARBA" id="ARBA00008637"/>
    </source>
</evidence>
<dbReference type="InterPro" id="IPR036179">
    <property type="entry name" value="Ig-like_dom_sf"/>
</dbReference>
<evidence type="ECO:0000256" key="9">
    <source>
        <dbReference type="ARBA" id="ARBA00022729"/>
    </source>
</evidence>
<dbReference type="Gene3D" id="2.60.40.10">
    <property type="entry name" value="Immunoglobulins"/>
    <property type="match status" value="2"/>
</dbReference>
<dbReference type="SMART" id="SM00408">
    <property type="entry name" value="IGc2"/>
    <property type="match status" value="1"/>
</dbReference>
<feature type="chain" id="PRO_5043574251" description="Junctional adhesion molecule A" evidence="21">
    <location>
        <begin position="28"/>
        <end position="309"/>
    </location>
</feature>
<dbReference type="Proteomes" id="UP000823561">
    <property type="component" value="Chromosome 7"/>
</dbReference>
<keyword evidence="14" id="KW-1015">Disulfide bond</keyword>
<proteinExistence type="inferred from homology"/>
<evidence type="ECO:0000256" key="11">
    <source>
        <dbReference type="ARBA" id="ARBA00022949"/>
    </source>
</evidence>
<evidence type="ECO:0000313" key="24">
    <source>
        <dbReference type="Proteomes" id="UP000823561"/>
    </source>
</evidence>
<dbReference type="GO" id="GO:0050892">
    <property type="term" value="P:intestinal absorption"/>
    <property type="evidence" value="ECO:0007669"/>
    <property type="project" value="TreeGrafter"/>
</dbReference>
<evidence type="ECO:0000256" key="7">
    <source>
        <dbReference type="ARBA" id="ARBA00022553"/>
    </source>
</evidence>
<evidence type="ECO:0000256" key="5">
    <source>
        <dbReference type="ARBA" id="ARBA00022427"/>
    </source>
</evidence>